<keyword evidence="1" id="KW-1133">Transmembrane helix</keyword>
<keyword evidence="1" id="KW-0812">Transmembrane</keyword>
<keyword evidence="1" id="KW-0472">Membrane</keyword>
<dbReference type="RefSeq" id="WP_289267797.1">
    <property type="nucleotide sequence ID" value="NZ_OX365700.1"/>
</dbReference>
<sequence length="209" mass="23233">MTDLLKGKINVGLYGVMAMNLVVFYVLLQNEPLFNANWMILVRDLGTAVPAGVGLALTGILNAQLTSDAKARLVFMRWNNPLPGSEAFTKYIKCDSRIDVAVLKKSYGPFPSDPRAQNALWYRLYKSVEAEPAVVQVHRAFLFARDYTALVFIVGIVLGLVALFQFHSTRVAIGYLLLLTLHFEMARRAASNHGRRFVTTVLSLKSAGR</sequence>
<protein>
    <submittedName>
        <fullName evidence="2">Uncharacterized protein</fullName>
    </submittedName>
</protein>
<evidence type="ECO:0000313" key="3">
    <source>
        <dbReference type="Proteomes" id="UP001179121"/>
    </source>
</evidence>
<dbReference type="KEGG" id="nti:DNFV4_01256"/>
<dbReference type="AlphaFoldDB" id="A0AA86MXL8"/>
<proteinExistence type="predicted"/>
<evidence type="ECO:0000256" key="1">
    <source>
        <dbReference type="SAM" id="Phobius"/>
    </source>
</evidence>
<dbReference type="EMBL" id="OX365700">
    <property type="protein sequence ID" value="CAI4030826.1"/>
    <property type="molecule type" value="Genomic_DNA"/>
</dbReference>
<dbReference type="Proteomes" id="UP001179121">
    <property type="component" value="Chromosome"/>
</dbReference>
<organism evidence="2 3">
    <name type="scientific">Nitrospira tepida</name>
    <dbReference type="NCBI Taxonomy" id="2973512"/>
    <lineage>
        <taxon>Bacteria</taxon>
        <taxon>Pseudomonadati</taxon>
        <taxon>Nitrospirota</taxon>
        <taxon>Nitrospiria</taxon>
        <taxon>Nitrospirales</taxon>
        <taxon>Nitrospiraceae</taxon>
        <taxon>Nitrospira</taxon>
    </lineage>
</organism>
<feature type="transmembrane region" description="Helical" evidence="1">
    <location>
        <begin position="12"/>
        <end position="28"/>
    </location>
</feature>
<evidence type="ECO:0000313" key="2">
    <source>
        <dbReference type="EMBL" id="CAI4030826.1"/>
    </source>
</evidence>
<gene>
    <name evidence="2" type="ORF">DNFV4_01256</name>
</gene>
<keyword evidence="3" id="KW-1185">Reference proteome</keyword>
<feature type="transmembrane region" description="Helical" evidence="1">
    <location>
        <begin position="147"/>
        <end position="166"/>
    </location>
</feature>
<accession>A0AA86MXL8</accession>
<name>A0AA86MXL8_9BACT</name>
<feature type="transmembrane region" description="Helical" evidence="1">
    <location>
        <begin position="48"/>
        <end position="67"/>
    </location>
</feature>
<reference evidence="2" key="1">
    <citation type="submission" date="2022-10" db="EMBL/GenBank/DDBJ databases">
        <authorList>
            <person name="Koch H."/>
        </authorList>
    </citation>
    <scope>NUCLEOTIDE SEQUENCE</scope>
    <source>
        <strain evidence="2">DNF</strain>
    </source>
</reference>